<dbReference type="RefSeq" id="WP_134764119.1">
    <property type="nucleotide sequence ID" value="NZ_SOZD01000011.1"/>
</dbReference>
<evidence type="ECO:0000256" key="6">
    <source>
        <dbReference type="ARBA" id="ARBA00022741"/>
    </source>
</evidence>
<evidence type="ECO:0000259" key="11">
    <source>
        <dbReference type="SMART" id="SM00911"/>
    </source>
</evidence>
<evidence type="ECO:0000259" key="10">
    <source>
        <dbReference type="SMART" id="SM00091"/>
    </source>
</evidence>
<evidence type="ECO:0000256" key="1">
    <source>
        <dbReference type="ARBA" id="ARBA00000085"/>
    </source>
</evidence>
<evidence type="ECO:0000259" key="9">
    <source>
        <dbReference type="SMART" id="SM00065"/>
    </source>
</evidence>
<dbReference type="Pfam" id="PF01590">
    <property type="entry name" value="GAF"/>
    <property type="match status" value="1"/>
</dbReference>
<comment type="catalytic activity">
    <reaction evidence="1">
        <text>ATP + protein L-histidine = ADP + protein N-phospho-L-histidine.</text>
        <dbReference type="EC" id="2.7.13.3"/>
    </reaction>
</comment>
<dbReference type="InterPro" id="IPR013656">
    <property type="entry name" value="PAS_4"/>
</dbReference>
<proteinExistence type="predicted"/>
<dbReference type="Proteomes" id="UP000298179">
    <property type="component" value="Unassembled WGS sequence"/>
</dbReference>
<dbReference type="InterPro" id="IPR000014">
    <property type="entry name" value="PAS"/>
</dbReference>
<gene>
    <name evidence="12" type="ORF">E3C22_22410</name>
</gene>
<dbReference type="InterPro" id="IPR036890">
    <property type="entry name" value="HATPase_C_sf"/>
</dbReference>
<organism evidence="12 13">
    <name type="scientific">Jiella endophytica</name>
    <dbReference type="NCBI Taxonomy" id="2558362"/>
    <lineage>
        <taxon>Bacteria</taxon>
        <taxon>Pseudomonadati</taxon>
        <taxon>Pseudomonadota</taxon>
        <taxon>Alphaproteobacteria</taxon>
        <taxon>Hyphomicrobiales</taxon>
        <taxon>Aurantimonadaceae</taxon>
        <taxon>Jiella</taxon>
    </lineage>
</organism>
<dbReference type="InterPro" id="IPR035965">
    <property type="entry name" value="PAS-like_dom_sf"/>
</dbReference>
<dbReference type="EC" id="2.7.13.3" evidence="2"/>
<dbReference type="SMART" id="SM00911">
    <property type="entry name" value="HWE_HK"/>
    <property type="match status" value="1"/>
</dbReference>
<keyword evidence="13" id="KW-1185">Reference proteome</keyword>
<evidence type="ECO:0000256" key="3">
    <source>
        <dbReference type="ARBA" id="ARBA00021740"/>
    </source>
</evidence>
<dbReference type="Gene3D" id="3.30.565.10">
    <property type="entry name" value="Histidine kinase-like ATPase, C-terminal domain"/>
    <property type="match status" value="1"/>
</dbReference>
<evidence type="ECO:0000256" key="8">
    <source>
        <dbReference type="ARBA" id="ARBA00022840"/>
    </source>
</evidence>
<dbReference type="Gene3D" id="3.30.450.40">
    <property type="match status" value="1"/>
</dbReference>
<keyword evidence="7" id="KW-0418">Kinase</keyword>
<sequence length="504" mass="54695">MSNWPGPGAESLDSDVDRVGDRGRLKVLDDSGLLDSEAEEIFDRGVRLATKLLGTKVALLSLVDENRQFFKAAEGLPSPYSERRETPLSHSFCQHVVRSGEVLAIADARMHPLVAENAAIQDLNVIAYLGVPIVAPDGHVLGSFCAIDGEPRQWSGDDVETLRAIAAGVESEVRLRIEAERRRRLQEKADADRARLALVLESTADGVLSIGRDLTVNYANRSAGGMLGEGLVGRHVRDVLPNAEGVAFNALVEDAFATGEAREAEIFCPSLGRWIEARAASQGGELSLFFRDVTARHRAQESRQLLTRELHHRIKNLFAIVRGMISMTARGATDPAEMARALQGRLISLSRAHDLIRPAMSDDDGANYQDIFLADLVTMLVEPYRKPGIENLAIEGPALRLGVNSTTHVALLVHELTTNASKYGALSEPGGRLSVGWTMDGETLDLAWVETGGPDPEGPPPRPGFGSQLIALCVETQLEGELMLNWLPTGLDLRAKIPLRAIAR</sequence>
<dbReference type="SMART" id="SM00065">
    <property type="entry name" value="GAF"/>
    <property type="match status" value="1"/>
</dbReference>
<dbReference type="InterPro" id="IPR011102">
    <property type="entry name" value="Sig_transdc_His_kinase_HWE"/>
</dbReference>
<dbReference type="Gene3D" id="3.30.450.20">
    <property type="entry name" value="PAS domain"/>
    <property type="match status" value="1"/>
</dbReference>
<evidence type="ECO:0000256" key="7">
    <source>
        <dbReference type="ARBA" id="ARBA00022777"/>
    </source>
</evidence>
<dbReference type="OrthoDB" id="341208at2"/>
<dbReference type="EMBL" id="SOZD01000011">
    <property type="protein sequence ID" value="TFF18058.1"/>
    <property type="molecule type" value="Genomic_DNA"/>
</dbReference>
<dbReference type="Pfam" id="PF08448">
    <property type="entry name" value="PAS_4"/>
    <property type="match status" value="1"/>
</dbReference>
<dbReference type="CDD" id="cd00130">
    <property type="entry name" value="PAS"/>
    <property type="match status" value="1"/>
</dbReference>
<keyword evidence="6" id="KW-0547">Nucleotide-binding</keyword>
<evidence type="ECO:0000256" key="5">
    <source>
        <dbReference type="ARBA" id="ARBA00022679"/>
    </source>
</evidence>
<evidence type="ECO:0000256" key="2">
    <source>
        <dbReference type="ARBA" id="ARBA00012438"/>
    </source>
</evidence>
<keyword evidence="4" id="KW-0597">Phosphoprotein</keyword>
<dbReference type="GO" id="GO:0005524">
    <property type="term" value="F:ATP binding"/>
    <property type="evidence" value="ECO:0007669"/>
    <property type="project" value="UniProtKB-KW"/>
</dbReference>
<dbReference type="SUPFAM" id="SSF55785">
    <property type="entry name" value="PYP-like sensor domain (PAS domain)"/>
    <property type="match status" value="1"/>
</dbReference>
<evidence type="ECO:0000256" key="4">
    <source>
        <dbReference type="ARBA" id="ARBA00022553"/>
    </source>
</evidence>
<dbReference type="Pfam" id="PF07536">
    <property type="entry name" value="HWE_HK"/>
    <property type="match status" value="1"/>
</dbReference>
<dbReference type="PANTHER" id="PTHR41523">
    <property type="entry name" value="TWO-COMPONENT SYSTEM SENSOR PROTEIN"/>
    <property type="match status" value="1"/>
</dbReference>
<dbReference type="InterPro" id="IPR029016">
    <property type="entry name" value="GAF-like_dom_sf"/>
</dbReference>
<protein>
    <recommendedName>
        <fullName evidence="3">Blue-light-activated histidine kinase</fullName>
        <ecNumber evidence="2">2.7.13.3</ecNumber>
    </recommendedName>
</protein>
<dbReference type="AlphaFoldDB" id="A0A4Y8R953"/>
<dbReference type="GO" id="GO:0004673">
    <property type="term" value="F:protein histidine kinase activity"/>
    <property type="evidence" value="ECO:0007669"/>
    <property type="project" value="UniProtKB-EC"/>
</dbReference>
<evidence type="ECO:0000313" key="13">
    <source>
        <dbReference type="Proteomes" id="UP000298179"/>
    </source>
</evidence>
<feature type="domain" description="GAF" evidence="9">
    <location>
        <begin position="37"/>
        <end position="183"/>
    </location>
</feature>
<reference evidence="12 13" key="1">
    <citation type="submission" date="2019-03" db="EMBL/GenBank/DDBJ databases">
        <title>Jiella endophytica sp. nov., a novel endophytic bacterium isolated from root of Ficus microcarpa Linn. f.</title>
        <authorList>
            <person name="Tuo L."/>
        </authorList>
    </citation>
    <scope>NUCLEOTIDE SEQUENCE [LARGE SCALE GENOMIC DNA]</scope>
    <source>
        <strain evidence="12 13">CBS5Q-3</strain>
    </source>
</reference>
<evidence type="ECO:0000313" key="12">
    <source>
        <dbReference type="EMBL" id="TFF18058.1"/>
    </source>
</evidence>
<feature type="domain" description="Signal transduction histidine kinase HWE region" evidence="11">
    <location>
        <begin position="309"/>
        <end position="398"/>
    </location>
</feature>
<dbReference type="SMART" id="SM00091">
    <property type="entry name" value="PAS"/>
    <property type="match status" value="1"/>
</dbReference>
<feature type="domain" description="PAS" evidence="10">
    <location>
        <begin position="194"/>
        <end position="257"/>
    </location>
</feature>
<keyword evidence="5" id="KW-0808">Transferase</keyword>
<name>A0A4Y8R953_9HYPH</name>
<dbReference type="InterPro" id="IPR003018">
    <property type="entry name" value="GAF"/>
</dbReference>
<dbReference type="PANTHER" id="PTHR41523:SF8">
    <property type="entry name" value="ETHYLENE RESPONSE SENSOR PROTEIN"/>
    <property type="match status" value="1"/>
</dbReference>
<dbReference type="SUPFAM" id="SSF55781">
    <property type="entry name" value="GAF domain-like"/>
    <property type="match status" value="1"/>
</dbReference>
<keyword evidence="8" id="KW-0067">ATP-binding</keyword>
<accession>A0A4Y8R953</accession>
<comment type="caution">
    <text evidence="12">The sequence shown here is derived from an EMBL/GenBank/DDBJ whole genome shotgun (WGS) entry which is preliminary data.</text>
</comment>